<evidence type="ECO:0000313" key="3">
    <source>
        <dbReference type="Proteomes" id="UP001500936"/>
    </source>
</evidence>
<evidence type="ECO:0000259" key="1">
    <source>
        <dbReference type="Pfam" id="PF14771"/>
    </source>
</evidence>
<sequence>MKATYFIHTITLFVLSFTAAFAQSELFLRITDNGRYTVQLDDQSVTLSSGRFRFFDVPTGRARLTIALNNRQVFQQMVDFRADSRIVADFDPRAGFRIINTVQLTGTNSAAYDWDTNFRRGPFRDGPYAGGRGGSGQFEDGRDGFGRAPLGMPAHELERIRLTMSRESFDERKFEFLRNVLSGRPVSATQMAELLRQFSFDRYRLEAAKTGWEVVTDRQNYYVVFDTFSSDSSVRDLKRHIGWR</sequence>
<dbReference type="EMBL" id="BAABHB010000004">
    <property type="protein sequence ID" value="GAA4405388.1"/>
    <property type="molecule type" value="Genomic_DNA"/>
</dbReference>
<feature type="domain" description="DUF4476" evidence="1">
    <location>
        <begin position="154"/>
        <end position="239"/>
    </location>
</feature>
<dbReference type="RefSeq" id="WP_345267296.1">
    <property type="nucleotide sequence ID" value="NZ_BAABHB010000004.1"/>
</dbReference>
<evidence type="ECO:0000313" key="2">
    <source>
        <dbReference type="EMBL" id="GAA4405388.1"/>
    </source>
</evidence>
<proteinExistence type="predicted"/>
<comment type="caution">
    <text evidence="2">The sequence shown here is derived from an EMBL/GenBank/DDBJ whole genome shotgun (WGS) entry which is preliminary data.</text>
</comment>
<organism evidence="2 3">
    <name type="scientific">Nibrella viscosa</name>
    <dbReference type="NCBI Taxonomy" id="1084524"/>
    <lineage>
        <taxon>Bacteria</taxon>
        <taxon>Pseudomonadati</taxon>
        <taxon>Bacteroidota</taxon>
        <taxon>Cytophagia</taxon>
        <taxon>Cytophagales</taxon>
        <taxon>Spirosomataceae</taxon>
        <taxon>Nibrella</taxon>
    </lineage>
</organism>
<gene>
    <name evidence="2" type="ORF">GCM10023187_23690</name>
</gene>
<dbReference type="Proteomes" id="UP001500936">
    <property type="component" value="Unassembled WGS sequence"/>
</dbReference>
<reference evidence="3" key="1">
    <citation type="journal article" date="2019" name="Int. J. Syst. Evol. Microbiol.">
        <title>The Global Catalogue of Microorganisms (GCM) 10K type strain sequencing project: providing services to taxonomists for standard genome sequencing and annotation.</title>
        <authorList>
            <consortium name="The Broad Institute Genomics Platform"/>
            <consortium name="The Broad Institute Genome Sequencing Center for Infectious Disease"/>
            <person name="Wu L."/>
            <person name="Ma J."/>
        </authorList>
    </citation>
    <scope>NUCLEOTIDE SEQUENCE [LARGE SCALE GENOMIC DNA]</scope>
    <source>
        <strain evidence="3">JCM 17925</strain>
    </source>
</reference>
<dbReference type="InterPro" id="IPR028011">
    <property type="entry name" value="DUF4476"/>
</dbReference>
<protein>
    <recommendedName>
        <fullName evidence="1">DUF4476 domain-containing protein</fullName>
    </recommendedName>
</protein>
<dbReference type="Pfam" id="PF14771">
    <property type="entry name" value="DUF4476"/>
    <property type="match status" value="1"/>
</dbReference>
<keyword evidence="3" id="KW-1185">Reference proteome</keyword>
<name>A0ABP8KF54_9BACT</name>
<accession>A0ABP8KF54</accession>